<dbReference type="Proteomes" id="UP000182840">
    <property type="component" value="Chromosome"/>
</dbReference>
<dbReference type="GO" id="GO:0005829">
    <property type="term" value="C:cytosol"/>
    <property type="evidence" value="ECO:0007669"/>
    <property type="project" value="TreeGrafter"/>
</dbReference>
<name>A0A1L3SMV3_9HYPH</name>
<dbReference type="PANTHER" id="PTHR30543:SF21">
    <property type="entry name" value="NAD(P)H-DEPENDENT FMN REDUCTASE LOT6"/>
    <property type="match status" value="1"/>
</dbReference>
<dbReference type="SUPFAM" id="SSF52218">
    <property type="entry name" value="Flavoproteins"/>
    <property type="match status" value="1"/>
</dbReference>
<dbReference type="EMBL" id="CP018171">
    <property type="protein sequence ID" value="APH70700.1"/>
    <property type="molecule type" value="Genomic_DNA"/>
</dbReference>
<dbReference type="Pfam" id="PF03358">
    <property type="entry name" value="FMN_red"/>
    <property type="match status" value="1"/>
</dbReference>
<organism evidence="2 3">
    <name type="scientific">Aquibium oceanicum</name>
    <dbReference type="NCBI Taxonomy" id="1670800"/>
    <lineage>
        <taxon>Bacteria</taxon>
        <taxon>Pseudomonadati</taxon>
        <taxon>Pseudomonadota</taxon>
        <taxon>Alphaproteobacteria</taxon>
        <taxon>Hyphomicrobiales</taxon>
        <taxon>Phyllobacteriaceae</taxon>
        <taxon>Aquibium</taxon>
    </lineage>
</organism>
<dbReference type="OrthoDB" id="571777at2"/>
<sequence>MLDSPGFYTTHARRTAGLPGRAAHIVGIGGTTRIGSSSETALRYVLSECKSLGATTELISGPLLDLPMYDPSDDHRSPSALRLVQSLRNADGIIVSSPSYHGALSGVIKNALDYVEDMRDDPRPYFDGRAVGIVVTAFGAQGLGTTLIGLRSIIHALRGWPTPYAAAINSQAKPFANGRPANADVESQLGTVASQVVQFAAMQRLAALAAEPARDRAVMTG</sequence>
<dbReference type="RefSeq" id="WP_072602109.1">
    <property type="nucleotide sequence ID" value="NZ_CP018171.1"/>
</dbReference>
<accession>A0A1L3SMV3</accession>
<evidence type="ECO:0000313" key="3">
    <source>
        <dbReference type="Proteomes" id="UP000182840"/>
    </source>
</evidence>
<evidence type="ECO:0000313" key="2">
    <source>
        <dbReference type="EMBL" id="APH70700.1"/>
    </source>
</evidence>
<dbReference type="InterPro" id="IPR005025">
    <property type="entry name" value="FMN_Rdtase-like_dom"/>
</dbReference>
<proteinExistence type="predicted"/>
<protein>
    <submittedName>
        <fullName evidence="2">FMN reductase</fullName>
    </submittedName>
</protein>
<dbReference type="InterPro" id="IPR029039">
    <property type="entry name" value="Flavoprotein-like_sf"/>
</dbReference>
<reference evidence="3" key="1">
    <citation type="submission" date="2016-11" db="EMBL/GenBank/DDBJ databases">
        <title>Mesorhizobium oceanicum sp. nov., isolated from deep seawater in South China Sea.</title>
        <authorList>
            <person name="Fu G.-Y."/>
        </authorList>
    </citation>
    <scope>NUCLEOTIDE SEQUENCE [LARGE SCALE GENOMIC DNA]</scope>
    <source>
        <strain evidence="3">B7</strain>
    </source>
</reference>
<dbReference type="STRING" id="1670800.BSQ44_04335"/>
<dbReference type="Gene3D" id="3.40.50.360">
    <property type="match status" value="1"/>
</dbReference>
<evidence type="ECO:0000259" key="1">
    <source>
        <dbReference type="Pfam" id="PF03358"/>
    </source>
</evidence>
<feature type="domain" description="NADPH-dependent FMN reductase-like" evidence="1">
    <location>
        <begin position="24"/>
        <end position="170"/>
    </location>
</feature>
<dbReference type="PANTHER" id="PTHR30543">
    <property type="entry name" value="CHROMATE REDUCTASE"/>
    <property type="match status" value="1"/>
</dbReference>
<keyword evidence="3" id="KW-1185">Reference proteome</keyword>
<dbReference type="AlphaFoldDB" id="A0A1L3SMV3"/>
<dbReference type="InterPro" id="IPR050712">
    <property type="entry name" value="NAD(P)H-dep_reductase"/>
</dbReference>
<gene>
    <name evidence="2" type="ORF">BSQ44_04335</name>
</gene>
<dbReference type="KEGG" id="meso:BSQ44_04335"/>
<dbReference type="GO" id="GO:0016491">
    <property type="term" value="F:oxidoreductase activity"/>
    <property type="evidence" value="ECO:0007669"/>
    <property type="project" value="InterPro"/>
</dbReference>
<dbReference type="GO" id="GO:0010181">
    <property type="term" value="F:FMN binding"/>
    <property type="evidence" value="ECO:0007669"/>
    <property type="project" value="TreeGrafter"/>
</dbReference>